<evidence type="ECO:0000313" key="1">
    <source>
        <dbReference type="EMBL" id="UYV68786.1"/>
    </source>
</evidence>
<organism evidence="1 2">
    <name type="scientific">Cordylochernes scorpioides</name>
    <dbReference type="NCBI Taxonomy" id="51811"/>
    <lineage>
        <taxon>Eukaryota</taxon>
        <taxon>Metazoa</taxon>
        <taxon>Ecdysozoa</taxon>
        <taxon>Arthropoda</taxon>
        <taxon>Chelicerata</taxon>
        <taxon>Arachnida</taxon>
        <taxon>Pseudoscorpiones</taxon>
        <taxon>Cheliferoidea</taxon>
        <taxon>Chernetidae</taxon>
        <taxon>Cordylochernes</taxon>
    </lineage>
</organism>
<sequence length="93" mass="10982">MPYSETVYRERFGTANCGIFKETQRFSKRSQSVKIFVRRNSEMEQRAVIKFNAKLGRSALETYILMKQVYGTLCLSNQMFSFGTNVFRMEEIR</sequence>
<dbReference type="EMBL" id="CP092868">
    <property type="protein sequence ID" value="UYV68786.1"/>
    <property type="molecule type" value="Genomic_DNA"/>
</dbReference>
<reference evidence="1 2" key="1">
    <citation type="submission" date="2022-01" db="EMBL/GenBank/DDBJ databases">
        <title>A chromosomal length assembly of Cordylochernes scorpioides.</title>
        <authorList>
            <person name="Zeh D."/>
            <person name="Zeh J."/>
        </authorList>
    </citation>
    <scope>NUCLEOTIDE SEQUENCE [LARGE SCALE GENOMIC DNA]</scope>
    <source>
        <strain evidence="1">IN4F17</strain>
        <tissue evidence="1">Whole Body</tissue>
    </source>
</reference>
<name>A0ABY6KJ00_9ARAC</name>
<accession>A0ABY6KJ00</accession>
<protein>
    <submittedName>
        <fullName evidence="1">Uncharacterized protein</fullName>
    </submittedName>
</protein>
<gene>
    <name evidence="1" type="ORF">LAZ67_6000852</name>
</gene>
<keyword evidence="2" id="KW-1185">Reference proteome</keyword>
<dbReference type="Proteomes" id="UP001235939">
    <property type="component" value="Chromosome 06"/>
</dbReference>
<proteinExistence type="predicted"/>
<evidence type="ECO:0000313" key="2">
    <source>
        <dbReference type="Proteomes" id="UP001235939"/>
    </source>
</evidence>